<dbReference type="RefSeq" id="WP_098738606.1">
    <property type="nucleotide sequence ID" value="NZ_PDKW01000042.1"/>
</dbReference>
<proteinExistence type="predicted"/>
<keyword evidence="2" id="KW-1185">Reference proteome</keyword>
<dbReference type="EMBL" id="PDKW01000042">
    <property type="protein sequence ID" value="PGH55892.1"/>
    <property type="molecule type" value="Genomic_DNA"/>
</dbReference>
<comment type="caution">
    <text evidence="1">The sequence shown here is derived from an EMBL/GenBank/DDBJ whole genome shotgun (WGS) entry which is preliminary data.</text>
</comment>
<organism evidence="1 2">
    <name type="scientific">Azospirillum palustre</name>
    <dbReference type="NCBI Taxonomy" id="2044885"/>
    <lineage>
        <taxon>Bacteria</taxon>
        <taxon>Pseudomonadati</taxon>
        <taxon>Pseudomonadota</taxon>
        <taxon>Alphaproteobacteria</taxon>
        <taxon>Rhodospirillales</taxon>
        <taxon>Azospirillaceae</taxon>
        <taxon>Azospirillum</taxon>
    </lineage>
</organism>
<sequence length="89" mass="9090">MPSNRTAALQLIGKIREGRALDTLLRQVHSAPAVASLTDSTGGSANNTLQAVGATNGSDQSAAINNNFADLSAKVNELITAFKTAGLLP</sequence>
<evidence type="ECO:0000313" key="2">
    <source>
        <dbReference type="Proteomes" id="UP000225379"/>
    </source>
</evidence>
<dbReference type="AlphaFoldDB" id="A0A2B8BET5"/>
<reference evidence="2" key="1">
    <citation type="submission" date="2017-10" db="EMBL/GenBank/DDBJ databases">
        <authorList>
            <person name="Kravchenko I.K."/>
            <person name="Grouzdev D.S."/>
        </authorList>
    </citation>
    <scope>NUCLEOTIDE SEQUENCE [LARGE SCALE GENOMIC DNA]</scope>
    <source>
        <strain evidence="2">B2</strain>
    </source>
</reference>
<name>A0A2B8BET5_9PROT</name>
<dbReference type="Proteomes" id="UP000225379">
    <property type="component" value="Unassembled WGS sequence"/>
</dbReference>
<accession>A0A2B8BET5</accession>
<dbReference type="OrthoDB" id="7307607at2"/>
<evidence type="ECO:0000313" key="1">
    <source>
        <dbReference type="EMBL" id="PGH55892.1"/>
    </source>
</evidence>
<protein>
    <submittedName>
        <fullName evidence="1">Uncharacterized protein</fullName>
    </submittedName>
</protein>
<gene>
    <name evidence="1" type="ORF">CRT60_21815</name>
</gene>